<dbReference type="InterPro" id="IPR045339">
    <property type="entry name" value="DUF6534"/>
</dbReference>
<keyword evidence="2" id="KW-0812">Transmembrane</keyword>
<feature type="transmembrane region" description="Helical" evidence="2">
    <location>
        <begin position="537"/>
        <end position="556"/>
    </location>
</feature>
<feature type="transmembrane region" description="Helical" evidence="2">
    <location>
        <begin position="618"/>
        <end position="640"/>
    </location>
</feature>
<proteinExistence type="predicted"/>
<feature type="compositionally biased region" description="Low complexity" evidence="1">
    <location>
        <begin position="67"/>
        <end position="97"/>
    </location>
</feature>
<dbReference type="GeneID" id="33560313"/>
<dbReference type="RefSeq" id="XP_021869557.1">
    <property type="nucleotide sequence ID" value="XM_022018504.1"/>
</dbReference>
<feature type="domain" description="DUF6534" evidence="3">
    <location>
        <begin position="627"/>
        <end position="715"/>
    </location>
</feature>
<feature type="compositionally biased region" description="Basic residues" evidence="1">
    <location>
        <begin position="56"/>
        <end position="66"/>
    </location>
</feature>
<feature type="transmembrane region" description="Helical" evidence="2">
    <location>
        <begin position="463"/>
        <end position="485"/>
    </location>
</feature>
<dbReference type="PANTHER" id="PTHR40465:SF1">
    <property type="entry name" value="DUF6534 DOMAIN-CONTAINING PROTEIN"/>
    <property type="match status" value="1"/>
</dbReference>
<comment type="caution">
    <text evidence="4">The sequence shown here is derived from an EMBL/GenBank/DDBJ whole genome shotgun (WGS) entry which is preliminary data.</text>
</comment>
<keyword evidence="2" id="KW-1133">Transmembrane helix</keyword>
<keyword evidence="2" id="KW-0472">Membrane</keyword>
<evidence type="ECO:0000313" key="4">
    <source>
        <dbReference type="EMBL" id="ORX35367.1"/>
    </source>
</evidence>
<dbReference type="STRING" id="4999.A0A1Y1UCU7"/>
<reference evidence="4 5" key="1">
    <citation type="submission" date="2017-03" db="EMBL/GenBank/DDBJ databases">
        <title>Widespread Adenine N6-methylation of Active Genes in Fungi.</title>
        <authorList>
            <consortium name="DOE Joint Genome Institute"/>
            <person name="Mondo S.J."/>
            <person name="Dannebaum R.O."/>
            <person name="Kuo R.C."/>
            <person name="Louie K.B."/>
            <person name="Bewick A.J."/>
            <person name="Labutti K."/>
            <person name="Haridas S."/>
            <person name="Kuo A."/>
            <person name="Salamov A."/>
            <person name="Ahrendt S.R."/>
            <person name="Lau R."/>
            <person name="Bowen B.P."/>
            <person name="Lipzen A."/>
            <person name="Sullivan W."/>
            <person name="Andreopoulos W.B."/>
            <person name="Clum A."/>
            <person name="Lindquist E."/>
            <person name="Daum C."/>
            <person name="Northen T.R."/>
            <person name="Ramamoorthy G."/>
            <person name="Schmitz R.J."/>
            <person name="Gryganskyi A."/>
            <person name="Culley D."/>
            <person name="Magnuson J."/>
            <person name="James T.Y."/>
            <person name="O'Malley M.A."/>
            <person name="Stajich J.E."/>
            <person name="Spatafora J.W."/>
            <person name="Visel A."/>
            <person name="Grigoriev I.V."/>
        </authorList>
    </citation>
    <scope>NUCLEOTIDE SEQUENCE [LARGE SCALE GENOMIC DNA]</scope>
    <source>
        <strain evidence="4 5">NRRL Y-17943</strain>
    </source>
</reference>
<gene>
    <name evidence="4" type="ORF">BD324DRAFT_652500</name>
</gene>
<evidence type="ECO:0000256" key="1">
    <source>
        <dbReference type="SAM" id="MobiDB-lite"/>
    </source>
</evidence>
<dbReference type="Proteomes" id="UP000193218">
    <property type="component" value="Unassembled WGS sequence"/>
</dbReference>
<dbReference type="InParanoid" id="A0A1Y1UCU7"/>
<feature type="compositionally biased region" description="Low complexity" evidence="1">
    <location>
        <begin position="786"/>
        <end position="797"/>
    </location>
</feature>
<dbReference type="EMBL" id="NBSH01000011">
    <property type="protein sequence ID" value="ORX35367.1"/>
    <property type="molecule type" value="Genomic_DNA"/>
</dbReference>
<feature type="region of interest" description="Disordered" evidence="1">
    <location>
        <begin position="1"/>
        <end position="20"/>
    </location>
</feature>
<dbReference type="OrthoDB" id="2535105at2759"/>
<protein>
    <recommendedName>
        <fullName evidence="3">DUF6534 domain-containing protein</fullName>
    </recommendedName>
</protein>
<feature type="transmembrane region" description="Helical" evidence="2">
    <location>
        <begin position="691"/>
        <end position="711"/>
    </location>
</feature>
<feature type="region of interest" description="Disordered" evidence="1">
    <location>
        <begin position="821"/>
        <end position="842"/>
    </location>
</feature>
<sequence>MVDNSETPAEQGYDVVEKVPTEATIVDDQVRLGTEQLERLSLREPSGTPQPGGPKDHKKHKKHRRGSTSSSSSSSSSSSDSSNSSSSDSDSTSSSSDGITYYMQYKGKKTKLFKHKFPFFGPPKGKGHKHGHGGRDRPPNAVRNLLRILADFMGSEDLEVLLALVVSSTRTGITDTALDPLADEVALEAEVALAGAVEVCLMASITALSDVMAIISETKTTSLTRSATPLSILQVKSSLALRPNRTVTQSTRRRKDLHLLVARMPRPFITCPHPRLRTAIRDTVDTDLDTTPTVAMTTIITTTITDVLPITPTIRHNERNAMQNAALDTLSINMSAPSGNTIDTSGERKGTDTGWTNITERWLNTGRPDKRDELPLALLTLTLGSKSLCPNTSTTKATRSHSIEHSNQTSRTIPPITLISSSRGLWRKAPKEEASQGKLFLNGVLISVAMESHNPFPVVPTGYLIGSYFACMLYGLHLTQIYRYFSTYEESFFQRLRVVWVLLLSTGQMVIIMWTGWRYFSKGTENLMVWQEFLVPLSVQDGLVPLMGFTAQLFFGHRAWELTGRKTWFRVLVFIIPTITLGFGFGLAISARLWANDPWLSAAEWAEKTKVVGIPSEIVAIIWMALSAFTDGAITFILIYKFRSHSSRSPRLAARLVALTLETVLLTHLCEAVLCIIYLTSPIAHRTRSNMFWILLEVTNELYALSILFTINSRRQLKEMTRSGEVSTSTGQGESMCVDFGVSGVERRVEGYQGDTPFGVQMSDVRVNLYSPENQAYGGIYSPEASSNGSNSQSSGSETKAGTPGLEMGFGQSDYAFLPSLMSRGASDSTNGGVIDLPKKGQ</sequence>
<organism evidence="4 5">
    <name type="scientific">Kockovaella imperatae</name>
    <dbReference type="NCBI Taxonomy" id="4999"/>
    <lineage>
        <taxon>Eukaryota</taxon>
        <taxon>Fungi</taxon>
        <taxon>Dikarya</taxon>
        <taxon>Basidiomycota</taxon>
        <taxon>Agaricomycotina</taxon>
        <taxon>Tremellomycetes</taxon>
        <taxon>Tremellales</taxon>
        <taxon>Cuniculitremaceae</taxon>
        <taxon>Kockovaella</taxon>
    </lineage>
</organism>
<feature type="transmembrane region" description="Helical" evidence="2">
    <location>
        <begin position="652"/>
        <end position="679"/>
    </location>
</feature>
<evidence type="ECO:0000259" key="3">
    <source>
        <dbReference type="Pfam" id="PF20152"/>
    </source>
</evidence>
<accession>A0A1Y1UCU7</accession>
<dbReference type="PANTHER" id="PTHR40465">
    <property type="entry name" value="CHROMOSOME 1, WHOLE GENOME SHOTGUN SEQUENCE"/>
    <property type="match status" value="1"/>
</dbReference>
<name>A0A1Y1UCU7_9TREE</name>
<feature type="transmembrane region" description="Helical" evidence="2">
    <location>
        <begin position="497"/>
        <end position="517"/>
    </location>
</feature>
<keyword evidence="5" id="KW-1185">Reference proteome</keyword>
<dbReference type="Pfam" id="PF20152">
    <property type="entry name" value="DUF6534"/>
    <property type="match status" value="1"/>
</dbReference>
<feature type="region of interest" description="Disordered" evidence="1">
    <location>
        <begin position="780"/>
        <end position="809"/>
    </location>
</feature>
<feature type="region of interest" description="Disordered" evidence="1">
    <location>
        <begin position="26"/>
        <end position="98"/>
    </location>
</feature>
<feature type="transmembrane region" description="Helical" evidence="2">
    <location>
        <begin position="568"/>
        <end position="591"/>
    </location>
</feature>
<dbReference type="AlphaFoldDB" id="A0A1Y1UCU7"/>
<evidence type="ECO:0000313" key="5">
    <source>
        <dbReference type="Proteomes" id="UP000193218"/>
    </source>
</evidence>
<evidence type="ECO:0000256" key="2">
    <source>
        <dbReference type="SAM" id="Phobius"/>
    </source>
</evidence>